<evidence type="ECO:0000313" key="3">
    <source>
        <dbReference type="EMBL" id="NGP89917.1"/>
    </source>
</evidence>
<keyword evidence="1 3" id="KW-0378">Hydrolase</keyword>
<accession>A0A6M1T6V8</accession>
<name>A0A6M1T6V8_9BACT</name>
<dbReference type="SUPFAM" id="SSF52499">
    <property type="entry name" value="Isochorismatase-like hydrolases"/>
    <property type="match status" value="1"/>
</dbReference>
<dbReference type="RefSeq" id="WP_165271142.1">
    <property type="nucleotide sequence ID" value="NZ_JAALLS010000027.1"/>
</dbReference>
<reference evidence="3 4" key="1">
    <citation type="submission" date="2020-02" db="EMBL/GenBank/DDBJ databases">
        <title>Aliifodinibius halophilus 2W32, complete genome.</title>
        <authorList>
            <person name="Li Y."/>
            <person name="Wu S."/>
        </authorList>
    </citation>
    <scope>NUCLEOTIDE SEQUENCE [LARGE SCALE GENOMIC DNA]</scope>
    <source>
        <strain evidence="3 4">2W32</strain>
    </source>
</reference>
<dbReference type="CDD" id="cd00431">
    <property type="entry name" value="cysteine_hydrolases"/>
    <property type="match status" value="1"/>
</dbReference>
<evidence type="ECO:0000313" key="4">
    <source>
        <dbReference type="Proteomes" id="UP000479132"/>
    </source>
</evidence>
<dbReference type="GO" id="GO:0016787">
    <property type="term" value="F:hydrolase activity"/>
    <property type="evidence" value="ECO:0007669"/>
    <property type="project" value="UniProtKB-KW"/>
</dbReference>
<comment type="caution">
    <text evidence="3">The sequence shown here is derived from an EMBL/GenBank/DDBJ whole genome shotgun (WGS) entry which is preliminary data.</text>
</comment>
<proteinExistence type="predicted"/>
<dbReference type="InterPro" id="IPR000868">
    <property type="entry name" value="Isochorismatase-like_dom"/>
</dbReference>
<dbReference type="Gene3D" id="3.40.50.850">
    <property type="entry name" value="Isochorismatase-like"/>
    <property type="match status" value="1"/>
</dbReference>
<evidence type="ECO:0000259" key="2">
    <source>
        <dbReference type="Pfam" id="PF00857"/>
    </source>
</evidence>
<organism evidence="3 4">
    <name type="scientific">Fodinibius halophilus</name>
    <dbReference type="NCBI Taxonomy" id="1736908"/>
    <lineage>
        <taxon>Bacteria</taxon>
        <taxon>Pseudomonadati</taxon>
        <taxon>Balneolota</taxon>
        <taxon>Balneolia</taxon>
        <taxon>Balneolales</taxon>
        <taxon>Balneolaceae</taxon>
        <taxon>Fodinibius</taxon>
    </lineage>
</organism>
<dbReference type="PANTHER" id="PTHR43540:SF16">
    <property type="entry name" value="ISOCHORISMATASE-LIKE DOMAIN-CONTAINING PROTEIN"/>
    <property type="match status" value="1"/>
</dbReference>
<gene>
    <name evidence="3" type="ORF">G3569_16275</name>
</gene>
<dbReference type="InterPro" id="IPR036380">
    <property type="entry name" value="Isochorismatase-like_sf"/>
</dbReference>
<evidence type="ECO:0000256" key="1">
    <source>
        <dbReference type="ARBA" id="ARBA00022801"/>
    </source>
</evidence>
<sequence length="200" mass="22115">MMNNEALILIETQNEWLASDGKLRGYIEDEQPFEQSVKNLERLLADAREKNRNVVHVGLQFQSGYPEMGQGSLGLRNAIPNAGTFPRDGSGSNFYESLAPADNEFVVSGRVGSSAFAGSNLDVYLRNNNIDTLYLTGYAMHVCVESTLREAHDRGYNTILISDASAAFTAEQKNYVLNHVVPHFGAHIATDEFINDKVNI</sequence>
<dbReference type="InterPro" id="IPR050272">
    <property type="entry name" value="Isochorismatase-like_hydrls"/>
</dbReference>
<feature type="domain" description="Isochorismatase-like" evidence="2">
    <location>
        <begin position="6"/>
        <end position="191"/>
    </location>
</feature>
<dbReference type="AlphaFoldDB" id="A0A6M1T6V8"/>
<dbReference type="PANTHER" id="PTHR43540">
    <property type="entry name" value="PEROXYUREIDOACRYLATE/UREIDOACRYLATE AMIDOHYDROLASE-RELATED"/>
    <property type="match status" value="1"/>
</dbReference>
<dbReference type="Proteomes" id="UP000479132">
    <property type="component" value="Unassembled WGS sequence"/>
</dbReference>
<keyword evidence="4" id="KW-1185">Reference proteome</keyword>
<dbReference type="Pfam" id="PF00857">
    <property type="entry name" value="Isochorismatase"/>
    <property type="match status" value="1"/>
</dbReference>
<protein>
    <submittedName>
        <fullName evidence="3">Cysteine hydrolase family protein</fullName>
    </submittedName>
</protein>
<dbReference type="EMBL" id="JAALLS010000027">
    <property type="protein sequence ID" value="NGP89917.1"/>
    <property type="molecule type" value="Genomic_DNA"/>
</dbReference>